<evidence type="ECO:0000313" key="1">
    <source>
        <dbReference type="EMBL" id="ETO70541.1"/>
    </source>
</evidence>
<evidence type="ECO:0000313" key="2">
    <source>
        <dbReference type="Proteomes" id="UP000028582"/>
    </source>
</evidence>
<name>A0A080ZV80_PHYNI</name>
<protein>
    <submittedName>
        <fullName evidence="1">Uncharacterized protein</fullName>
    </submittedName>
</protein>
<dbReference type="EMBL" id="ANJA01002314">
    <property type="protein sequence ID" value="ETO70541.1"/>
    <property type="molecule type" value="Genomic_DNA"/>
</dbReference>
<dbReference type="Proteomes" id="UP000028582">
    <property type="component" value="Unassembled WGS sequence"/>
</dbReference>
<proteinExistence type="predicted"/>
<comment type="caution">
    <text evidence="1">The sequence shown here is derived from an EMBL/GenBank/DDBJ whole genome shotgun (WGS) entry which is preliminary data.</text>
</comment>
<dbReference type="AlphaFoldDB" id="A0A080ZV80"/>
<organism evidence="1 2">
    <name type="scientific">Phytophthora nicotianae P1976</name>
    <dbReference type="NCBI Taxonomy" id="1317066"/>
    <lineage>
        <taxon>Eukaryota</taxon>
        <taxon>Sar</taxon>
        <taxon>Stramenopiles</taxon>
        <taxon>Oomycota</taxon>
        <taxon>Peronosporomycetes</taxon>
        <taxon>Peronosporales</taxon>
        <taxon>Peronosporaceae</taxon>
        <taxon>Phytophthora</taxon>
    </lineage>
</organism>
<reference evidence="1 2" key="1">
    <citation type="submission" date="2013-11" db="EMBL/GenBank/DDBJ databases">
        <title>The Genome Sequence of Phytophthora parasitica P1976.</title>
        <authorList>
            <consortium name="The Broad Institute Genomics Platform"/>
            <person name="Russ C."/>
            <person name="Tyler B."/>
            <person name="Panabieres F."/>
            <person name="Shan W."/>
            <person name="Tripathy S."/>
            <person name="Grunwald N."/>
            <person name="Machado M."/>
            <person name="Johnson C.S."/>
            <person name="Walker B."/>
            <person name="Young S."/>
            <person name="Zeng Q."/>
            <person name="Gargeya S."/>
            <person name="Fitzgerald M."/>
            <person name="Haas B."/>
            <person name="Abouelleil A."/>
            <person name="Allen A.W."/>
            <person name="Alvarado L."/>
            <person name="Arachchi H.M."/>
            <person name="Berlin A.M."/>
            <person name="Chapman S.B."/>
            <person name="Gainer-Dewar J."/>
            <person name="Goldberg J."/>
            <person name="Griggs A."/>
            <person name="Gujja S."/>
            <person name="Hansen M."/>
            <person name="Howarth C."/>
            <person name="Imamovic A."/>
            <person name="Ireland A."/>
            <person name="Larimer J."/>
            <person name="McCowan C."/>
            <person name="Murphy C."/>
            <person name="Pearson M."/>
            <person name="Poon T.W."/>
            <person name="Priest M."/>
            <person name="Roberts A."/>
            <person name="Saif S."/>
            <person name="Shea T."/>
            <person name="Sisk P."/>
            <person name="Sykes S."/>
            <person name="Wortman J."/>
            <person name="Nusbaum C."/>
            <person name="Birren B."/>
        </authorList>
    </citation>
    <scope>NUCLEOTIDE SEQUENCE [LARGE SCALE GENOMIC DNA]</scope>
    <source>
        <strain evidence="1 2">P1976</strain>
    </source>
</reference>
<sequence>MRFRFGEGEEQLFATDILPLLDVDNEDESCTSSTCGDSSADSSTVDTCTAKLKAGEMLPAPRSRLRLRSKIERLRREIQTLGVELADLQRPGRGLAATAVKRTHISRWQFIAVKNKQQRERAEHDNKVLKRMIAAQNILAKSILNGRFRLSSKVRCTVSTSSHRRYPRINV</sequence>
<gene>
    <name evidence="1" type="ORF">F444_12986</name>
</gene>
<dbReference type="OrthoDB" id="112107at2759"/>
<accession>A0A080ZV80</accession>